<protein>
    <submittedName>
        <fullName evidence="1">Uncharacterized protein</fullName>
    </submittedName>
</protein>
<reference evidence="1 2" key="1">
    <citation type="submission" date="2017-12" db="EMBL/GenBank/DDBJ databases">
        <title>Hemimetabolous genomes reveal molecular basis of termite eusociality.</title>
        <authorList>
            <person name="Harrison M.C."/>
            <person name="Jongepier E."/>
            <person name="Robertson H.M."/>
            <person name="Arning N."/>
            <person name="Bitard-Feildel T."/>
            <person name="Chao H."/>
            <person name="Childers C.P."/>
            <person name="Dinh H."/>
            <person name="Doddapaneni H."/>
            <person name="Dugan S."/>
            <person name="Gowin J."/>
            <person name="Greiner C."/>
            <person name="Han Y."/>
            <person name="Hu H."/>
            <person name="Hughes D.S.T."/>
            <person name="Huylmans A.-K."/>
            <person name="Kemena C."/>
            <person name="Kremer L.P.M."/>
            <person name="Lee S.L."/>
            <person name="Lopez-Ezquerra A."/>
            <person name="Mallet L."/>
            <person name="Monroy-Kuhn J.M."/>
            <person name="Moser A."/>
            <person name="Murali S.C."/>
            <person name="Muzny D.M."/>
            <person name="Otani S."/>
            <person name="Piulachs M.-D."/>
            <person name="Poelchau M."/>
            <person name="Qu J."/>
            <person name="Schaub F."/>
            <person name="Wada-Katsumata A."/>
            <person name="Worley K.C."/>
            <person name="Xie Q."/>
            <person name="Ylla G."/>
            <person name="Poulsen M."/>
            <person name="Gibbs R.A."/>
            <person name="Schal C."/>
            <person name="Richards S."/>
            <person name="Belles X."/>
            <person name="Korb J."/>
            <person name="Bornberg-Bauer E."/>
        </authorList>
    </citation>
    <scope>NUCLEOTIDE SEQUENCE [LARGE SCALE GENOMIC DNA]</scope>
    <source>
        <tissue evidence="1">Whole body</tissue>
    </source>
</reference>
<sequence length="59" mass="6449">MEYKEVINIECGKCNCHNTSGNLSIFKVTTCPFYSIRDSGIGIATGYGLDDRGVGVKSW</sequence>
<dbReference type="AlphaFoldDB" id="A0A2J7QAX9"/>
<accession>A0A2J7QAX9</accession>
<comment type="caution">
    <text evidence="1">The sequence shown here is derived from an EMBL/GenBank/DDBJ whole genome shotgun (WGS) entry which is preliminary data.</text>
</comment>
<gene>
    <name evidence="1" type="ORF">B7P43_G14155</name>
</gene>
<proteinExistence type="predicted"/>
<dbReference type="EMBL" id="NEVH01016310">
    <property type="protein sequence ID" value="PNF25741.1"/>
    <property type="molecule type" value="Genomic_DNA"/>
</dbReference>
<dbReference type="Proteomes" id="UP000235965">
    <property type="component" value="Unassembled WGS sequence"/>
</dbReference>
<evidence type="ECO:0000313" key="2">
    <source>
        <dbReference type="Proteomes" id="UP000235965"/>
    </source>
</evidence>
<name>A0A2J7QAX9_9NEOP</name>
<keyword evidence="2" id="KW-1185">Reference proteome</keyword>
<organism evidence="1 2">
    <name type="scientific">Cryptotermes secundus</name>
    <dbReference type="NCBI Taxonomy" id="105785"/>
    <lineage>
        <taxon>Eukaryota</taxon>
        <taxon>Metazoa</taxon>
        <taxon>Ecdysozoa</taxon>
        <taxon>Arthropoda</taxon>
        <taxon>Hexapoda</taxon>
        <taxon>Insecta</taxon>
        <taxon>Pterygota</taxon>
        <taxon>Neoptera</taxon>
        <taxon>Polyneoptera</taxon>
        <taxon>Dictyoptera</taxon>
        <taxon>Blattodea</taxon>
        <taxon>Blattoidea</taxon>
        <taxon>Termitoidae</taxon>
        <taxon>Kalotermitidae</taxon>
        <taxon>Cryptotermitinae</taxon>
        <taxon>Cryptotermes</taxon>
    </lineage>
</organism>
<dbReference type="InParanoid" id="A0A2J7QAX9"/>
<evidence type="ECO:0000313" key="1">
    <source>
        <dbReference type="EMBL" id="PNF25741.1"/>
    </source>
</evidence>